<keyword evidence="2" id="KW-1185">Reference proteome</keyword>
<dbReference type="AlphaFoldDB" id="A0A512HR86"/>
<protein>
    <submittedName>
        <fullName evidence="1">Uncharacterized protein</fullName>
    </submittedName>
</protein>
<dbReference type="Proteomes" id="UP000321769">
    <property type="component" value="Unassembled WGS sequence"/>
</dbReference>
<gene>
    <name evidence="1" type="ORF">AFL01nite_02940</name>
</gene>
<dbReference type="EMBL" id="BJZQ01000001">
    <property type="protein sequence ID" value="GEO87967.1"/>
    <property type="molecule type" value="Genomic_DNA"/>
</dbReference>
<comment type="caution">
    <text evidence="1">The sequence shown here is derived from an EMBL/GenBank/DDBJ whole genome shotgun (WGS) entry which is preliminary data.</text>
</comment>
<evidence type="ECO:0000313" key="1">
    <source>
        <dbReference type="EMBL" id="GEO87967.1"/>
    </source>
</evidence>
<accession>A0A512HR86</accession>
<evidence type="ECO:0000313" key="2">
    <source>
        <dbReference type="Proteomes" id="UP000321769"/>
    </source>
</evidence>
<reference evidence="1 2" key="1">
    <citation type="submission" date="2019-07" db="EMBL/GenBank/DDBJ databases">
        <title>Whole genome shotgun sequence of Aeromicrobium flavum NBRC 107625.</title>
        <authorList>
            <person name="Hosoyama A."/>
            <person name="Uohara A."/>
            <person name="Ohji S."/>
            <person name="Ichikawa N."/>
        </authorList>
    </citation>
    <scope>NUCLEOTIDE SEQUENCE [LARGE SCALE GENOMIC DNA]</scope>
    <source>
        <strain evidence="1 2">NBRC 107625</strain>
    </source>
</reference>
<dbReference type="RefSeq" id="WP_146825316.1">
    <property type="nucleotide sequence ID" value="NZ_BAAAYQ010000001.1"/>
</dbReference>
<sequence length="435" mass="47291">MYGPNSDALRTELAALLRHHRIQHLLGGPIGMTPETSTVDERQAMGRQIRRYRKSVLVWCRQAVTTTTRDAQAGGVRNRDRDVAEEFRHRLRATLAATHDGLPTLDEIADPVGNALVDTWRRAARAATLGEHDFGAGIDYGHLTDAQCATVIQDAAAVVRALVSLDQRYGNVPAWDFLASRGRLLIAAEDCALLSVEYDLDDSVDSEGWRPPPRMVPGPLPPGLAGVIQGSRNLLAALNEIPSIRNFRIVLESQRIASAAVAAAAAPTDPSLASVWRERAQTFRSLVVRTRDVAGNLGDGRAAASHAAVLARRVQRLGSDCPTGADTHVLEDLFTQIEGRLADLFARAAHEKIYFLRVPLASLDETKAGLIKQREETFVPLTTSMGHDVVENFRTALRHPSPASKRRTSVPTTRTQLGMALEVAPSGMRPDAISS</sequence>
<organism evidence="1 2">
    <name type="scientific">Aeromicrobium flavum</name>
    <dbReference type="NCBI Taxonomy" id="416568"/>
    <lineage>
        <taxon>Bacteria</taxon>
        <taxon>Bacillati</taxon>
        <taxon>Actinomycetota</taxon>
        <taxon>Actinomycetes</taxon>
        <taxon>Propionibacteriales</taxon>
        <taxon>Nocardioidaceae</taxon>
        <taxon>Aeromicrobium</taxon>
    </lineage>
</organism>
<name>A0A512HR86_9ACTN</name>
<dbReference type="OrthoDB" id="3759182at2"/>
<proteinExistence type="predicted"/>